<dbReference type="PANTHER" id="PTHR42834:SF1">
    <property type="entry name" value="ENDONUCLEASE_EXONUCLEASE_PHOSPHATASE FAMILY PROTEIN (AFU_ORTHOLOGUE AFUA_3G09210)"/>
    <property type="match status" value="1"/>
</dbReference>
<feature type="domain" description="Endonuclease/exonuclease/phosphatase" evidence="1">
    <location>
        <begin position="7"/>
        <end position="327"/>
    </location>
</feature>
<protein>
    <recommendedName>
        <fullName evidence="1">Endonuclease/exonuclease/phosphatase domain-containing protein</fullName>
    </recommendedName>
</protein>
<gene>
    <name evidence="2" type="ORF">GCM10020369_23290</name>
</gene>
<dbReference type="InterPro" id="IPR005135">
    <property type="entry name" value="Endo/exonuclease/phosphatase"/>
</dbReference>
<dbReference type="PANTHER" id="PTHR42834">
    <property type="entry name" value="ENDONUCLEASE/EXONUCLEASE/PHOSPHATASE FAMILY PROTEIN (AFU_ORTHOLOGUE AFUA_3G09210)"/>
    <property type="match status" value="1"/>
</dbReference>
<dbReference type="Gene3D" id="3.60.10.10">
    <property type="entry name" value="Endonuclease/exonuclease/phosphatase"/>
    <property type="match status" value="1"/>
</dbReference>
<dbReference type="EMBL" id="BAAAYN010000016">
    <property type="protein sequence ID" value="GAA3386347.1"/>
    <property type="molecule type" value="Genomic_DNA"/>
</dbReference>
<keyword evidence="3" id="KW-1185">Reference proteome</keyword>
<accession>A0ABP6SV29</accession>
<name>A0ABP6SV29_9ACTN</name>
<evidence type="ECO:0000259" key="1">
    <source>
        <dbReference type="Pfam" id="PF19580"/>
    </source>
</evidence>
<evidence type="ECO:0000313" key="2">
    <source>
        <dbReference type="EMBL" id="GAA3386347.1"/>
    </source>
</evidence>
<dbReference type="Pfam" id="PF19580">
    <property type="entry name" value="Exo_endo_phos_3"/>
    <property type="match status" value="1"/>
</dbReference>
<dbReference type="Proteomes" id="UP001501676">
    <property type="component" value="Unassembled WGS sequence"/>
</dbReference>
<comment type="caution">
    <text evidence="2">The sequence shown here is derived from an EMBL/GenBank/DDBJ whole genome shotgun (WGS) entry which is preliminary data.</text>
</comment>
<dbReference type="SUPFAM" id="SSF56219">
    <property type="entry name" value="DNase I-like"/>
    <property type="match status" value="1"/>
</dbReference>
<dbReference type="RefSeq" id="WP_345728059.1">
    <property type="nucleotide sequence ID" value="NZ_BAAAYN010000016.1"/>
</dbReference>
<sequence>MATTVYVAWWNLENLFDEENAPPERRTEKVARAIEKDIKGWTPALRDRKVAQLASVIAQMNAGAGPDLLGVCEVENRFVLELLVARLQQLLPGRNYAIVHADTDDARGIDVAFLYDPALLTVPTDEESVFFHVVMRRNATREIVQVNFRTVAGGRTWAVFGNHWPSRSGGQAESAGYRAIAGETLSYFHQRVLEIHGPDTPVLAMGDFNDEPFDPSLTLHALSTRQQRKVVRARIPLLWNLMWPRMGEPEGTFYYDETPNQLDQFLVNKAMATQDSRLRVEADTVEILRFPETVAAGVYPAPRPFGGMGKKIDQDGYSDHFPIGVRVTATD</sequence>
<evidence type="ECO:0000313" key="3">
    <source>
        <dbReference type="Proteomes" id="UP001501676"/>
    </source>
</evidence>
<reference evidence="3" key="1">
    <citation type="journal article" date="2019" name="Int. J. Syst. Evol. Microbiol.">
        <title>The Global Catalogue of Microorganisms (GCM) 10K type strain sequencing project: providing services to taxonomists for standard genome sequencing and annotation.</title>
        <authorList>
            <consortium name="The Broad Institute Genomics Platform"/>
            <consortium name="The Broad Institute Genome Sequencing Center for Infectious Disease"/>
            <person name="Wu L."/>
            <person name="Ma J."/>
        </authorList>
    </citation>
    <scope>NUCLEOTIDE SEQUENCE [LARGE SCALE GENOMIC DNA]</scope>
    <source>
        <strain evidence="3">JCM 9458</strain>
    </source>
</reference>
<proteinExistence type="predicted"/>
<dbReference type="InterPro" id="IPR036691">
    <property type="entry name" value="Endo/exonu/phosph_ase_sf"/>
</dbReference>
<organism evidence="2 3">
    <name type="scientific">Cryptosporangium minutisporangium</name>
    <dbReference type="NCBI Taxonomy" id="113569"/>
    <lineage>
        <taxon>Bacteria</taxon>
        <taxon>Bacillati</taxon>
        <taxon>Actinomycetota</taxon>
        <taxon>Actinomycetes</taxon>
        <taxon>Cryptosporangiales</taxon>
        <taxon>Cryptosporangiaceae</taxon>
        <taxon>Cryptosporangium</taxon>
    </lineage>
</organism>